<dbReference type="EMBL" id="HBUF01094525">
    <property type="protein sequence ID" value="CAG6636521.1"/>
    <property type="molecule type" value="Transcribed_RNA"/>
</dbReference>
<dbReference type="EMBL" id="HBUF01094523">
    <property type="protein sequence ID" value="CAG6636519.1"/>
    <property type="molecule type" value="Transcribed_RNA"/>
</dbReference>
<evidence type="ECO:0000313" key="1">
    <source>
        <dbReference type="EMBL" id="CAG6636518.1"/>
    </source>
</evidence>
<dbReference type="EMBL" id="HBUF01094524">
    <property type="protein sequence ID" value="CAG6636520.1"/>
    <property type="molecule type" value="Transcribed_RNA"/>
</dbReference>
<sequence length="100" mass="11880">MFVHNCGPWIRRGYYYPLKKEDNYGRLLPGEESSSKEQMMEINNYNCITNYVEHACGVKWNTSFIYNTLCIYNTINNSVNTSLCFRQYYGISFWNFGTRP</sequence>
<dbReference type="EMBL" id="HBUF01094522">
    <property type="protein sequence ID" value="CAG6636518.1"/>
    <property type="molecule type" value="Transcribed_RNA"/>
</dbReference>
<reference evidence="1" key="1">
    <citation type="submission" date="2021-05" db="EMBL/GenBank/DDBJ databases">
        <authorList>
            <person name="Alioto T."/>
            <person name="Alioto T."/>
            <person name="Gomez Garrido J."/>
        </authorList>
    </citation>
    <scope>NUCLEOTIDE SEQUENCE</scope>
</reference>
<dbReference type="AlphaFoldDB" id="A0A8D8QQQ2"/>
<proteinExistence type="predicted"/>
<protein>
    <submittedName>
        <fullName evidence="1">Uncharacterized protein</fullName>
    </submittedName>
</protein>
<organism evidence="1">
    <name type="scientific">Cacopsylla melanoneura</name>
    <dbReference type="NCBI Taxonomy" id="428564"/>
    <lineage>
        <taxon>Eukaryota</taxon>
        <taxon>Metazoa</taxon>
        <taxon>Ecdysozoa</taxon>
        <taxon>Arthropoda</taxon>
        <taxon>Hexapoda</taxon>
        <taxon>Insecta</taxon>
        <taxon>Pterygota</taxon>
        <taxon>Neoptera</taxon>
        <taxon>Paraneoptera</taxon>
        <taxon>Hemiptera</taxon>
        <taxon>Sternorrhyncha</taxon>
        <taxon>Psylloidea</taxon>
        <taxon>Psyllidae</taxon>
        <taxon>Psyllinae</taxon>
        <taxon>Cacopsylla</taxon>
    </lineage>
</organism>
<accession>A0A8D8QQQ2</accession>
<name>A0A8D8QQQ2_9HEMI</name>